<dbReference type="AlphaFoldDB" id="Q0W892"/>
<proteinExistence type="predicted"/>
<dbReference type="InterPro" id="IPR018253">
    <property type="entry name" value="DnaJ_domain_CS"/>
</dbReference>
<feature type="domain" description="J" evidence="4">
    <location>
        <begin position="6"/>
        <end position="70"/>
    </location>
</feature>
<keyword evidence="1" id="KW-0143">Chaperone</keyword>
<sequence>MDFEKDYYAILGLDSTASTEEIKKAYRVLAKKYHPDVNKSPNATEIFNAVTEAYEVLSDPKARETYDAEKHPHTKEARRERAAAADGGSYERPPANGKKTLIFLLSLIVPGLAHLGSGEKKLGGWLLVSYFVCWALALLYGLEIGILALLVWGFAVLDAFSILKRGEGADNAPER</sequence>
<keyword evidence="3" id="KW-0812">Transmembrane</keyword>
<dbReference type="InterPro" id="IPR036869">
    <property type="entry name" value="J_dom_sf"/>
</dbReference>
<dbReference type="CDD" id="cd06257">
    <property type="entry name" value="DnaJ"/>
    <property type="match status" value="1"/>
</dbReference>
<dbReference type="Gene3D" id="1.10.287.110">
    <property type="entry name" value="DnaJ domain"/>
    <property type="match status" value="1"/>
</dbReference>
<keyword evidence="6" id="KW-1185">Reference proteome</keyword>
<evidence type="ECO:0000259" key="4">
    <source>
        <dbReference type="PROSITE" id="PS50076"/>
    </source>
</evidence>
<evidence type="ECO:0000313" key="5">
    <source>
        <dbReference type="EMBL" id="CAJ35401.1"/>
    </source>
</evidence>
<dbReference type="KEGG" id="rci:LRC445"/>
<keyword evidence="3" id="KW-1133">Transmembrane helix</keyword>
<keyword evidence="3" id="KW-0472">Membrane</keyword>
<dbReference type="Proteomes" id="UP000000663">
    <property type="component" value="Chromosome"/>
</dbReference>
<feature type="region of interest" description="Disordered" evidence="2">
    <location>
        <begin position="65"/>
        <end position="92"/>
    </location>
</feature>
<dbReference type="GeneID" id="77145395"/>
<evidence type="ECO:0000256" key="2">
    <source>
        <dbReference type="SAM" id="MobiDB-lite"/>
    </source>
</evidence>
<name>Q0W892_METAR</name>
<organism evidence="5 6">
    <name type="scientific">Methanocella arvoryzae (strain DSM 22066 / NBRC 105507 / MRE50)</name>
    <dbReference type="NCBI Taxonomy" id="351160"/>
    <lineage>
        <taxon>Archaea</taxon>
        <taxon>Methanobacteriati</taxon>
        <taxon>Methanobacteriota</taxon>
        <taxon>Stenosarchaea group</taxon>
        <taxon>Methanomicrobia</taxon>
        <taxon>Methanocellales</taxon>
        <taxon>Methanocellaceae</taxon>
        <taxon>Methanocella</taxon>
    </lineage>
</organism>
<dbReference type="RefSeq" id="WP_012037091.1">
    <property type="nucleotide sequence ID" value="NC_009464.1"/>
</dbReference>
<dbReference type="GO" id="GO:0051082">
    <property type="term" value="F:unfolded protein binding"/>
    <property type="evidence" value="ECO:0007669"/>
    <property type="project" value="TreeGrafter"/>
</dbReference>
<dbReference type="InterPro" id="IPR001623">
    <property type="entry name" value="DnaJ_domain"/>
</dbReference>
<dbReference type="Pfam" id="PF00226">
    <property type="entry name" value="DnaJ"/>
    <property type="match status" value="1"/>
</dbReference>
<dbReference type="STRING" id="351160.LRC445"/>
<feature type="compositionally biased region" description="Basic and acidic residues" evidence="2">
    <location>
        <begin position="65"/>
        <end position="83"/>
    </location>
</feature>
<dbReference type="EMBL" id="AM114193">
    <property type="protein sequence ID" value="CAJ35401.1"/>
    <property type="molecule type" value="Genomic_DNA"/>
</dbReference>
<dbReference type="SUPFAM" id="SSF46565">
    <property type="entry name" value="Chaperone J-domain"/>
    <property type="match status" value="1"/>
</dbReference>
<feature type="transmembrane region" description="Helical" evidence="3">
    <location>
        <begin position="100"/>
        <end position="117"/>
    </location>
</feature>
<dbReference type="GO" id="GO:0005737">
    <property type="term" value="C:cytoplasm"/>
    <property type="evidence" value="ECO:0007669"/>
    <property type="project" value="TreeGrafter"/>
</dbReference>
<dbReference type="PATRIC" id="fig|351160.9.peg.2841"/>
<dbReference type="PROSITE" id="PS00636">
    <property type="entry name" value="DNAJ_1"/>
    <property type="match status" value="1"/>
</dbReference>
<evidence type="ECO:0000313" key="6">
    <source>
        <dbReference type="Proteomes" id="UP000000663"/>
    </source>
</evidence>
<evidence type="ECO:0000256" key="1">
    <source>
        <dbReference type="ARBA" id="ARBA00023186"/>
    </source>
</evidence>
<feature type="transmembrane region" description="Helical" evidence="3">
    <location>
        <begin position="129"/>
        <end position="157"/>
    </location>
</feature>
<dbReference type="PRINTS" id="PR00625">
    <property type="entry name" value="JDOMAIN"/>
</dbReference>
<reference evidence="5 6" key="1">
    <citation type="journal article" date="2006" name="Science">
        <title>Genome of rice cluster I archaea -- the key methane producers in the rice rhizosphere.</title>
        <authorList>
            <person name="Erkel C."/>
            <person name="Kube M."/>
            <person name="Reinhardt R."/>
            <person name="Liesack W."/>
        </authorList>
    </citation>
    <scope>NUCLEOTIDE SEQUENCE [LARGE SCALE GENOMIC DNA]</scope>
    <source>
        <strain evidence="6">DSM 22066 / NBRC 105507 / MRE50</strain>
    </source>
</reference>
<accession>Q0W892</accession>
<dbReference type="GO" id="GO:0042026">
    <property type="term" value="P:protein refolding"/>
    <property type="evidence" value="ECO:0007669"/>
    <property type="project" value="TreeGrafter"/>
</dbReference>
<dbReference type="OrthoDB" id="11397at2157"/>
<protein>
    <submittedName>
        <fullName evidence="5">Chaperonin (DnaJ family), N-terminal</fullName>
    </submittedName>
</protein>
<gene>
    <name evidence="5" type="ORF">LRC445</name>
</gene>
<dbReference type="SMART" id="SM00271">
    <property type="entry name" value="DnaJ"/>
    <property type="match status" value="1"/>
</dbReference>
<evidence type="ECO:0000256" key="3">
    <source>
        <dbReference type="SAM" id="Phobius"/>
    </source>
</evidence>
<dbReference type="eggNOG" id="arCOG02846">
    <property type="taxonomic scope" value="Archaea"/>
</dbReference>
<dbReference type="PANTHER" id="PTHR43096:SF52">
    <property type="entry name" value="DNAJ HOMOLOG 1, MITOCHONDRIAL-RELATED"/>
    <property type="match status" value="1"/>
</dbReference>
<dbReference type="PROSITE" id="PS50076">
    <property type="entry name" value="DNAJ_2"/>
    <property type="match status" value="1"/>
</dbReference>
<dbReference type="PANTHER" id="PTHR43096">
    <property type="entry name" value="DNAJ HOMOLOG 1, MITOCHONDRIAL-RELATED"/>
    <property type="match status" value="1"/>
</dbReference>